<evidence type="ECO:0000313" key="3">
    <source>
        <dbReference type="Proteomes" id="UP000830639"/>
    </source>
</evidence>
<evidence type="ECO:0000313" key="2">
    <source>
        <dbReference type="EMBL" id="UPM52626.1"/>
    </source>
</evidence>
<accession>A0ABY4JG85</accession>
<proteinExistence type="predicted"/>
<dbReference type="Gene3D" id="3.40.1580.10">
    <property type="entry name" value="SMI1/KNR4-like"/>
    <property type="match status" value="1"/>
</dbReference>
<dbReference type="RefSeq" id="WP_248265990.1">
    <property type="nucleotide sequence ID" value="NZ_CP096034.1"/>
</dbReference>
<dbReference type="Proteomes" id="UP000830639">
    <property type="component" value="Chromosome"/>
</dbReference>
<reference evidence="2 3" key="1">
    <citation type="submission" date="2022-04" db="EMBL/GenBank/DDBJ databases">
        <title>Mechanism of arsenic methylation and mitigation arsenic toxicity by Bacillus sp. LH14 from an Arsenic-Contaminated Paddy Soil.</title>
        <authorList>
            <person name="Wang D."/>
        </authorList>
    </citation>
    <scope>NUCLEOTIDE SEQUENCE [LARGE SCALE GENOMIC DNA]</scope>
    <source>
        <strain evidence="2 3">LH14</strain>
    </source>
</reference>
<dbReference type="InterPro" id="IPR018958">
    <property type="entry name" value="Knr4/Smi1-like_dom"/>
</dbReference>
<organism evidence="2 3">
    <name type="scientific">Gottfriedia acidiceleris</name>
    <dbReference type="NCBI Taxonomy" id="371036"/>
    <lineage>
        <taxon>Bacteria</taxon>
        <taxon>Bacillati</taxon>
        <taxon>Bacillota</taxon>
        <taxon>Bacilli</taxon>
        <taxon>Bacillales</taxon>
        <taxon>Bacillaceae</taxon>
        <taxon>Gottfriedia</taxon>
    </lineage>
</organism>
<dbReference type="InterPro" id="IPR037883">
    <property type="entry name" value="Knr4/Smi1-like_sf"/>
</dbReference>
<dbReference type="SMART" id="SM00860">
    <property type="entry name" value="SMI1_KNR4"/>
    <property type="match status" value="1"/>
</dbReference>
<sequence>MWKDLIKNIFEEAEYNEPATQKQIEEIQVKFNLELPNQLVNFLKESDGIDIEGVRIWSTKEIIEENVDRRTDEVFKDTYMPFDCLLFFGDAGNGDLFGFSIVNGDIQSNNIFVWNHEDDSRTWIAPCFEEFLVWWNDGTISI</sequence>
<dbReference type="EMBL" id="CP096034">
    <property type="protein sequence ID" value="UPM52626.1"/>
    <property type="molecule type" value="Genomic_DNA"/>
</dbReference>
<protein>
    <submittedName>
        <fullName evidence="2">SMI1/KNR4 family protein</fullName>
    </submittedName>
</protein>
<name>A0ABY4JG85_9BACI</name>
<feature type="domain" description="Knr4/Smi1-like" evidence="1">
    <location>
        <begin position="18"/>
        <end position="134"/>
    </location>
</feature>
<dbReference type="Pfam" id="PF14568">
    <property type="entry name" value="SUKH_6"/>
    <property type="match status" value="1"/>
</dbReference>
<dbReference type="SUPFAM" id="SSF160631">
    <property type="entry name" value="SMI1/KNR4-like"/>
    <property type="match status" value="1"/>
</dbReference>
<gene>
    <name evidence="2" type="ORF">MY490_12345</name>
</gene>
<keyword evidence="3" id="KW-1185">Reference proteome</keyword>
<evidence type="ECO:0000259" key="1">
    <source>
        <dbReference type="SMART" id="SM00860"/>
    </source>
</evidence>